<dbReference type="EMBL" id="LCBE01000008">
    <property type="protein sequence ID" value="KKS04297.1"/>
    <property type="molecule type" value="Genomic_DNA"/>
</dbReference>
<dbReference type="InterPro" id="IPR003752">
    <property type="entry name" value="DiS_bond_form_DsbB/BdbC"/>
</dbReference>
<evidence type="ECO:0000256" key="5">
    <source>
        <dbReference type="ARBA" id="ARBA00022982"/>
    </source>
</evidence>
<evidence type="ECO:0000256" key="12">
    <source>
        <dbReference type="SAM" id="Phobius"/>
    </source>
</evidence>
<keyword evidence="9" id="KW-1015">Disulfide bond</keyword>
<evidence type="ECO:0000256" key="9">
    <source>
        <dbReference type="ARBA" id="ARBA00023157"/>
    </source>
</evidence>
<keyword evidence="6 12" id="KW-1133">Transmembrane helix</keyword>
<dbReference type="Gene3D" id="1.20.1550.10">
    <property type="entry name" value="DsbB-like"/>
    <property type="match status" value="1"/>
</dbReference>
<dbReference type="GO" id="GO:0016020">
    <property type="term" value="C:membrane"/>
    <property type="evidence" value="ECO:0007669"/>
    <property type="project" value="UniProtKB-SubCell"/>
</dbReference>
<dbReference type="AlphaFoldDB" id="A0A0G0VX86"/>
<evidence type="ECO:0000313" key="14">
    <source>
        <dbReference type="Proteomes" id="UP000034236"/>
    </source>
</evidence>
<dbReference type="InterPro" id="IPR023380">
    <property type="entry name" value="DsbB-like_sf"/>
</dbReference>
<evidence type="ECO:0000256" key="8">
    <source>
        <dbReference type="ARBA" id="ARBA00023136"/>
    </source>
</evidence>
<gene>
    <name evidence="13" type="ORF">UU58_C0008G0006</name>
</gene>
<evidence type="ECO:0000256" key="11">
    <source>
        <dbReference type="ARBA" id="ARBA00023284"/>
    </source>
</evidence>
<keyword evidence="5" id="KW-0249">Electron transport</keyword>
<name>A0A0G0VX86_9BACT</name>
<feature type="transmembrane region" description="Helical" evidence="12">
    <location>
        <begin position="79"/>
        <end position="97"/>
    </location>
</feature>
<accession>A0A0G0VX86</accession>
<feature type="transmembrane region" description="Helical" evidence="12">
    <location>
        <begin position="12"/>
        <end position="35"/>
    </location>
</feature>
<evidence type="ECO:0000256" key="6">
    <source>
        <dbReference type="ARBA" id="ARBA00022989"/>
    </source>
</evidence>
<keyword evidence="3" id="KW-0813">Transport</keyword>
<organism evidence="13 14">
    <name type="scientific">Candidatus Nomurabacteria bacterium GW2011_GWA2_41_25</name>
    <dbReference type="NCBI Taxonomy" id="1618736"/>
    <lineage>
        <taxon>Bacteria</taxon>
        <taxon>Candidatus Nomuraibacteriota</taxon>
    </lineage>
</organism>
<evidence type="ECO:0000256" key="2">
    <source>
        <dbReference type="ARBA" id="ARBA00007602"/>
    </source>
</evidence>
<comment type="similarity">
    <text evidence="2">Belongs to the DsbB family. BdbC subfamily.</text>
</comment>
<feature type="transmembrane region" description="Helical" evidence="12">
    <location>
        <begin position="147"/>
        <end position="177"/>
    </location>
</feature>
<evidence type="ECO:0000313" key="13">
    <source>
        <dbReference type="EMBL" id="KKS04297.1"/>
    </source>
</evidence>
<proteinExistence type="inferred from homology"/>
<dbReference type="InterPro" id="IPR012187">
    <property type="entry name" value="Disulphide_bond_form_BdbC"/>
</dbReference>
<comment type="subcellular location">
    <subcellularLocation>
        <location evidence="1">Membrane</location>
        <topology evidence="1">Multi-pass membrane protein</topology>
    </subcellularLocation>
</comment>
<keyword evidence="4 12" id="KW-0812">Transmembrane</keyword>
<dbReference type="GO" id="GO:0006457">
    <property type="term" value="P:protein folding"/>
    <property type="evidence" value="ECO:0007669"/>
    <property type="project" value="InterPro"/>
</dbReference>
<reference evidence="13 14" key="1">
    <citation type="journal article" date="2015" name="Nature">
        <title>rRNA introns, odd ribosomes, and small enigmatic genomes across a large radiation of phyla.</title>
        <authorList>
            <person name="Brown C.T."/>
            <person name="Hug L.A."/>
            <person name="Thomas B.C."/>
            <person name="Sharon I."/>
            <person name="Castelle C.J."/>
            <person name="Singh A."/>
            <person name="Wilkins M.J."/>
            <person name="Williams K.H."/>
            <person name="Banfield J.F."/>
        </authorList>
    </citation>
    <scope>NUCLEOTIDE SEQUENCE [LARGE SCALE GENOMIC DNA]</scope>
</reference>
<dbReference type="PANTHER" id="PTHR43469:SF1">
    <property type="entry name" value="SPBETA PROPHAGE-DERIVED DISULFIDE BOND FORMATION PROTEIN B"/>
    <property type="match status" value="1"/>
</dbReference>
<protein>
    <submittedName>
        <fullName evidence="13">Putative disulfide formation protein</fullName>
    </submittedName>
</protein>
<evidence type="ECO:0000256" key="4">
    <source>
        <dbReference type="ARBA" id="ARBA00022692"/>
    </source>
</evidence>
<keyword evidence="8 12" id="KW-0472">Membrane</keyword>
<dbReference type="Proteomes" id="UP000034236">
    <property type="component" value="Unassembled WGS sequence"/>
</dbReference>
<dbReference type="SUPFAM" id="SSF158442">
    <property type="entry name" value="DsbB-like"/>
    <property type="match status" value="1"/>
</dbReference>
<feature type="transmembrane region" description="Helical" evidence="12">
    <location>
        <begin position="47"/>
        <end position="67"/>
    </location>
</feature>
<feature type="transmembrane region" description="Helical" evidence="12">
    <location>
        <begin position="106"/>
        <end position="127"/>
    </location>
</feature>
<keyword evidence="7" id="KW-0560">Oxidoreductase</keyword>
<keyword evidence="11" id="KW-0676">Redox-active center</keyword>
<evidence type="ECO:0000256" key="1">
    <source>
        <dbReference type="ARBA" id="ARBA00004141"/>
    </source>
</evidence>
<dbReference type="PANTHER" id="PTHR43469">
    <property type="entry name" value="DISULFIDE FORMATION PROTEIN-RELATED"/>
    <property type="match status" value="1"/>
</dbReference>
<evidence type="ECO:0000256" key="3">
    <source>
        <dbReference type="ARBA" id="ARBA00022448"/>
    </source>
</evidence>
<dbReference type="GO" id="GO:0015035">
    <property type="term" value="F:protein-disulfide reductase activity"/>
    <property type="evidence" value="ECO:0007669"/>
    <property type="project" value="InterPro"/>
</dbReference>
<evidence type="ECO:0000256" key="10">
    <source>
        <dbReference type="ARBA" id="ARBA00023186"/>
    </source>
</evidence>
<keyword evidence="10" id="KW-0143">Chaperone</keyword>
<comment type="caution">
    <text evidence="13">The sequence shown here is derived from an EMBL/GenBank/DDBJ whole genome shotgun (WGS) entry which is preliminary data.</text>
</comment>
<dbReference type="Pfam" id="PF02600">
    <property type="entry name" value="DsbB"/>
    <property type="match status" value="1"/>
</dbReference>
<sequence length="181" mass="20389">MNLEAVNYLNMFLGAGAIFLQIFAVIALFLLFIGPKQNIFLSFVDKHYLTLGFIISLLASLFSLVYSEIIGFVPCYLCWYQRIFLFPLPFIFGTAIWSKDRKIVKYVLPLLGVGFIFSVYQNFFYYFGGGSSLPCDASGVSCYQQLISAFGGYISFPMLALSGYLALIAIVLVAHFYKKED</sequence>
<evidence type="ECO:0000256" key="7">
    <source>
        <dbReference type="ARBA" id="ARBA00023002"/>
    </source>
</evidence>